<name>A0A7W5P6T5_9ACTN</name>
<keyword evidence="1" id="KW-0812">Transmembrane</keyword>
<dbReference type="AlphaFoldDB" id="A0A7W5P6T5"/>
<keyword evidence="1" id="KW-1133">Transmembrane helix</keyword>
<evidence type="ECO:0000256" key="1">
    <source>
        <dbReference type="SAM" id="Phobius"/>
    </source>
</evidence>
<proteinExistence type="predicted"/>
<dbReference type="Pfam" id="PF11292">
    <property type="entry name" value="DUF3093"/>
    <property type="match status" value="1"/>
</dbReference>
<feature type="transmembrane region" description="Helical" evidence="1">
    <location>
        <begin position="12"/>
        <end position="32"/>
    </location>
</feature>
<evidence type="ECO:0000313" key="2">
    <source>
        <dbReference type="EMBL" id="MBB3326677.1"/>
    </source>
</evidence>
<sequence>MRFRERVRVPPSWWVLAVLFAATLAVAFGFYLGRGFALAVGLPAFVFVGLGFLAASYVIEVDETELRVGRAVIGRDWVGAVVPLDVAATRTRTETGADARAHLVLRPWVSTTVEIALDDPADPVPYWLVATRRPGALAAALGWVPDPDAKPQGSRRG</sequence>
<dbReference type="RefSeq" id="WP_183337581.1">
    <property type="nucleotide sequence ID" value="NZ_JACHZG010000001.1"/>
</dbReference>
<evidence type="ECO:0008006" key="4">
    <source>
        <dbReference type="Google" id="ProtNLM"/>
    </source>
</evidence>
<dbReference type="EMBL" id="JACHZG010000001">
    <property type="protein sequence ID" value="MBB3326677.1"/>
    <property type="molecule type" value="Genomic_DNA"/>
</dbReference>
<organism evidence="2 3">
    <name type="scientific">Microlunatus antarcticus</name>
    <dbReference type="NCBI Taxonomy" id="53388"/>
    <lineage>
        <taxon>Bacteria</taxon>
        <taxon>Bacillati</taxon>
        <taxon>Actinomycetota</taxon>
        <taxon>Actinomycetes</taxon>
        <taxon>Propionibacteriales</taxon>
        <taxon>Propionibacteriaceae</taxon>
        <taxon>Microlunatus</taxon>
    </lineage>
</organism>
<evidence type="ECO:0000313" key="3">
    <source>
        <dbReference type="Proteomes" id="UP000565572"/>
    </source>
</evidence>
<gene>
    <name evidence="2" type="ORF">FHX39_001621</name>
</gene>
<keyword evidence="1" id="KW-0472">Membrane</keyword>
<comment type="caution">
    <text evidence="2">The sequence shown here is derived from an EMBL/GenBank/DDBJ whole genome shotgun (WGS) entry which is preliminary data.</text>
</comment>
<dbReference type="Proteomes" id="UP000565572">
    <property type="component" value="Unassembled WGS sequence"/>
</dbReference>
<reference evidence="2 3" key="1">
    <citation type="submission" date="2020-08" db="EMBL/GenBank/DDBJ databases">
        <title>Sequencing the genomes of 1000 actinobacteria strains.</title>
        <authorList>
            <person name="Klenk H.-P."/>
        </authorList>
    </citation>
    <scope>NUCLEOTIDE SEQUENCE [LARGE SCALE GENOMIC DNA]</scope>
    <source>
        <strain evidence="2 3">DSM 11053</strain>
    </source>
</reference>
<accession>A0A7W5P6T5</accession>
<protein>
    <recommendedName>
        <fullName evidence="4">DUF3093 domain-containing protein</fullName>
    </recommendedName>
</protein>
<dbReference type="InterPro" id="IPR021443">
    <property type="entry name" value="DUF3093"/>
</dbReference>
<feature type="transmembrane region" description="Helical" evidence="1">
    <location>
        <begin position="38"/>
        <end position="59"/>
    </location>
</feature>
<keyword evidence="3" id="KW-1185">Reference proteome</keyword>